<feature type="region of interest" description="Disordered" evidence="8">
    <location>
        <begin position="130"/>
        <end position="149"/>
    </location>
</feature>
<evidence type="ECO:0000313" key="11">
    <source>
        <dbReference type="Proteomes" id="UP000481339"/>
    </source>
</evidence>
<dbReference type="EMBL" id="WBKA01000002">
    <property type="protein sequence ID" value="KAB1632871.1"/>
    <property type="molecule type" value="Genomic_DNA"/>
</dbReference>
<dbReference type="GO" id="GO:0005975">
    <property type="term" value="P:carbohydrate metabolic process"/>
    <property type="evidence" value="ECO:0007669"/>
    <property type="project" value="UniProtKB-UniRule"/>
</dbReference>
<proteinExistence type="inferred from homology"/>
<reference evidence="10 11" key="1">
    <citation type="submission" date="2019-09" db="EMBL/GenBank/DDBJ databases">
        <title>Phylogeny of genus Pseudoclavibacter and closely related genus.</title>
        <authorList>
            <person name="Li Y."/>
        </authorList>
    </citation>
    <scope>NUCLEOTIDE SEQUENCE [LARGE SCALE GENOMIC DNA]</scope>
    <source>
        <strain evidence="10 11">JCM 16921</strain>
    </source>
</reference>
<evidence type="ECO:0000256" key="8">
    <source>
        <dbReference type="SAM" id="MobiDB-lite"/>
    </source>
</evidence>
<evidence type="ECO:0000256" key="3">
    <source>
        <dbReference type="ARBA" id="ARBA00004961"/>
    </source>
</evidence>
<organism evidence="10 11">
    <name type="scientific">Pseudoclavibacter caeni</name>
    <dbReference type="NCBI Taxonomy" id="908846"/>
    <lineage>
        <taxon>Bacteria</taxon>
        <taxon>Bacillati</taxon>
        <taxon>Actinomycetota</taxon>
        <taxon>Actinomycetes</taxon>
        <taxon>Micrococcales</taxon>
        <taxon>Microbacteriaceae</taxon>
        <taxon>Pseudoclavibacter</taxon>
    </lineage>
</organism>
<dbReference type="PANTHER" id="PTHR11054:SF0">
    <property type="entry name" value="6-PHOSPHOGLUCONOLACTONASE"/>
    <property type="match status" value="1"/>
</dbReference>
<dbReference type="GO" id="GO:0017057">
    <property type="term" value="F:6-phosphogluconolactonase activity"/>
    <property type="evidence" value="ECO:0007669"/>
    <property type="project" value="UniProtKB-UniRule"/>
</dbReference>
<accession>A0A7C8FY88</accession>
<dbReference type="OrthoDB" id="9810967at2"/>
<comment type="pathway">
    <text evidence="3 7">Carbohydrate degradation; pentose phosphate pathway; D-ribulose 5-phosphate from D-glucose 6-phosphate (oxidative stage): step 2/3.</text>
</comment>
<dbReference type="InterPro" id="IPR037171">
    <property type="entry name" value="NagB/RpiA_transferase-like"/>
</dbReference>
<feature type="domain" description="Glucosamine/galactosamine-6-phosphate isomerase" evidence="9">
    <location>
        <begin position="44"/>
        <end position="250"/>
    </location>
</feature>
<evidence type="ECO:0000256" key="6">
    <source>
        <dbReference type="ARBA" id="ARBA00020337"/>
    </source>
</evidence>
<dbReference type="Pfam" id="PF01182">
    <property type="entry name" value="Glucosamine_iso"/>
    <property type="match status" value="1"/>
</dbReference>
<comment type="similarity">
    <text evidence="4 7">Belongs to the glucosamine/galactosamine-6-phosphate isomerase family. 6-phosphogluconolactonase subfamily.</text>
</comment>
<dbReference type="InterPro" id="IPR005900">
    <property type="entry name" value="6-phosphogluconolactonase_DevB"/>
</dbReference>
<dbReference type="Gene3D" id="3.40.50.1360">
    <property type="match status" value="1"/>
</dbReference>
<evidence type="ECO:0000256" key="2">
    <source>
        <dbReference type="ARBA" id="ARBA00002681"/>
    </source>
</evidence>
<feature type="region of interest" description="Disordered" evidence="8">
    <location>
        <begin position="1"/>
        <end position="35"/>
    </location>
</feature>
<dbReference type="EC" id="3.1.1.31" evidence="5 7"/>
<gene>
    <name evidence="7 10" type="primary">pgl</name>
    <name evidence="10" type="ORF">F8O02_03140</name>
</gene>
<comment type="catalytic activity">
    <reaction evidence="1 7">
        <text>6-phospho-D-glucono-1,5-lactone + H2O = 6-phospho-D-gluconate + H(+)</text>
        <dbReference type="Rhea" id="RHEA:12556"/>
        <dbReference type="ChEBI" id="CHEBI:15377"/>
        <dbReference type="ChEBI" id="CHEBI:15378"/>
        <dbReference type="ChEBI" id="CHEBI:57955"/>
        <dbReference type="ChEBI" id="CHEBI:58759"/>
        <dbReference type="EC" id="3.1.1.31"/>
    </reaction>
</comment>
<evidence type="ECO:0000256" key="4">
    <source>
        <dbReference type="ARBA" id="ARBA00010662"/>
    </source>
</evidence>
<evidence type="ECO:0000256" key="7">
    <source>
        <dbReference type="RuleBase" id="RU365095"/>
    </source>
</evidence>
<evidence type="ECO:0000313" key="10">
    <source>
        <dbReference type="EMBL" id="KAB1632871.1"/>
    </source>
</evidence>
<dbReference type="PANTHER" id="PTHR11054">
    <property type="entry name" value="6-PHOSPHOGLUCONOLACTONASE"/>
    <property type="match status" value="1"/>
</dbReference>
<keyword evidence="7 10" id="KW-0378">Hydrolase</keyword>
<evidence type="ECO:0000259" key="9">
    <source>
        <dbReference type="Pfam" id="PF01182"/>
    </source>
</evidence>
<dbReference type="UniPathway" id="UPA00115">
    <property type="reaction ID" value="UER00409"/>
</dbReference>
<keyword evidence="11" id="KW-1185">Reference proteome</keyword>
<dbReference type="InterPro" id="IPR039104">
    <property type="entry name" value="6PGL"/>
</dbReference>
<sequence>MRTAAMYDAQQAGDGTGDRADQAGDGPSRDASPGIWRHLVAPTPEAAVAAATRAVLLGVRDRLAAGADRVTVGLTGGGAGSAITRALGDVADAPWDRVDLWYGDERWVRVDDPERNDAVARDVLRRHPDGIGRARLHPAPQPAAGSNDPDVAARALAADLPDRFDVLVLGVGPDGHVASLFPDRAWAVDPAADAFAVRDSPKPPLVRLTVSMAMIRRSRRVVLVAVGAAKAAAVRGVLAGDPALPAMHATGVESTLLVSTA</sequence>
<evidence type="ECO:0000256" key="1">
    <source>
        <dbReference type="ARBA" id="ARBA00000832"/>
    </source>
</evidence>
<name>A0A7C8FY88_9MICO</name>
<comment type="function">
    <text evidence="2 7">Hydrolysis of 6-phosphogluconolactone to 6-phosphogluconate.</text>
</comment>
<dbReference type="Proteomes" id="UP000481339">
    <property type="component" value="Unassembled WGS sequence"/>
</dbReference>
<dbReference type="AlphaFoldDB" id="A0A7C8FY88"/>
<dbReference type="GO" id="GO:0006098">
    <property type="term" value="P:pentose-phosphate shunt"/>
    <property type="evidence" value="ECO:0007669"/>
    <property type="project" value="UniProtKB-UniPathway"/>
</dbReference>
<protein>
    <recommendedName>
        <fullName evidence="6 7">6-phosphogluconolactonase</fullName>
        <shortName evidence="7">6PGL</shortName>
        <ecNumber evidence="5 7">3.1.1.31</ecNumber>
    </recommendedName>
</protein>
<evidence type="ECO:0000256" key="5">
    <source>
        <dbReference type="ARBA" id="ARBA00013198"/>
    </source>
</evidence>
<dbReference type="NCBIfam" id="TIGR01198">
    <property type="entry name" value="pgl"/>
    <property type="match status" value="1"/>
</dbReference>
<dbReference type="SUPFAM" id="SSF100950">
    <property type="entry name" value="NagB/RpiA/CoA transferase-like"/>
    <property type="match status" value="1"/>
</dbReference>
<dbReference type="InterPro" id="IPR006148">
    <property type="entry name" value="Glc/Gal-6P_isomerase"/>
</dbReference>
<comment type="caution">
    <text evidence="10">The sequence shown here is derived from an EMBL/GenBank/DDBJ whole genome shotgun (WGS) entry which is preliminary data.</text>
</comment>